<dbReference type="NCBIfam" id="TIGR04057">
    <property type="entry name" value="SusC_RagA_signa"/>
    <property type="match status" value="1"/>
</dbReference>
<dbReference type="OrthoDB" id="9768177at2"/>
<dbReference type="InterPro" id="IPR023997">
    <property type="entry name" value="TonB-dep_OMP_SusC/RagA_CS"/>
</dbReference>
<keyword evidence="3 10" id="KW-1134">Transmembrane beta strand</keyword>
<dbReference type="Gene3D" id="2.40.170.20">
    <property type="entry name" value="TonB-dependent receptor, beta-barrel domain"/>
    <property type="match status" value="1"/>
</dbReference>
<proteinExistence type="inferred from homology"/>
<evidence type="ECO:0000313" key="15">
    <source>
        <dbReference type="Proteomes" id="UP000295814"/>
    </source>
</evidence>
<evidence type="ECO:0000313" key="14">
    <source>
        <dbReference type="EMBL" id="TWO34077.1"/>
    </source>
</evidence>
<protein>
    <submittedName>
        <fullName evidence="14">TonB-dependent receptor</fullName>
    </submittedName>
</protein>
<dbReference type="Gene3D" id="2.170.130.10">
    <property type="entry name" value="TonB-dependent receptor, plug domain"/>
    <property type="match status" value="1"/>
</dbReference>
<dbReference type="Proteomes" id="UP000295814">
    <property type="component" value="Unassembled WGS sequence"/>
</dbReference>
<dbReference type="Pfam" id="PF07715">
    <property type="entry name" value="Plug"/>
    <property type="match status" value="1"/>
</dbReference>
<reference evidence="14 15" key="2">
    <citation type="submission" date="2019-07" db="EMBL/GenBank/DDBJ databases">
        <title>Seonamhaeicola sp. W255 draft genome.</title>
        <authorList>
            <person name="Zhang X.-Y."/>
            <person name="Zhang R."/>
            <person name="Zhong Y.-L."/>
            <person name="Du Z.-J."/>
        </authorList>
    </citation>
    <scope>NUCLEOTIDE SEQUENCE [LARGE SCALE GENOMIC DNA]</scope>
    <source>
        <strain evidence="14 15">W255</strain>
    </source>
</reference>
<reference evidence="14 15" key="1">
    <citation type="submission" date="2019-03" db="EMBL/GenBank/DDBJ databases">
        <authorList>
            <person name="Zhong Y.L."/>
        </authorList>
    </citation>
    <scope>NUCLEOTIDE SEQUENCE [LARGE SCALE GENOMIC DNA]</scope>
    <source>
        <strain evidence="14 15">W255</strain>
    </source>
</reference>
<evidence type="ECO:0000256" key="2">
    <source>
        <dbReference type="ARBA" id="ARBA00022448"/>
    </source>
</evidence>
<sequence length="995" mass="108704">MVHASAQSIEINGNVQDNSGFPIPGVNVIVKNSTKGTVTDFDGNFTLSGVEIGSTLTFSYIGYVTQEITISSNTQLIVKLEDDIAKLDEVVVIGYGTQTKKEITGAVSVVGPETIEKLKPTRIEQALQGQVAGVNITTNSGSPGAGSTISIRGVSTNGDSRPLILVDGNVVEDLSVINPSDIQSINILKDATAGIYGVRAANGVILITTKTGRKSMPLTIEYNAWGGFQQTTRKIPVLNATEYAVIVNEAYAAAGSTPPFSDLSSLGIGTDWQDEVFESAPVFNHNITFRGGGEKSSYSYSSSLLSQDGIVGGKKSNFTRFTNAATYNLDFLDNFKFKSGLTLTRTKKNNLPESTLGSVLFNALNMDPTKSVRDSNGEFTLANGLGAEVVNPLAQIANTFNRNKVMKLNGFAGLSYNFLDHFTAEANIQFNYSEVDTYRYDPEDFYGTGKVFNTFTSEVFEGFDIFRDYTFDGFIKYENTFNDDHKLNVLLGTSVFKTTGVFSGRIGRDFRDNSPTSARVDLALDQEDIFEERGSNPKFDGRLLSYFARLQYDYKGRYLLSAVIRRDGSTRFGPGNKFGYFPSGSLGWVISDEEFMGNNNFFDLLKLRASYGILGNDRIGDYRFVSLLTGEGTYFFGGNDAEDEVFGKATGGIANPQIKWEKQKTIDIGVDMRILNNKVNITADYFNRRTEDLLVSPQVSGLLGTGAAPVVNAGIVENKGFEFAIGYSDTIGEEFKFNINYNITGIKNEVVSVSGEGEFLEGGGFGISQPEISRMEAGFPLGYFVGYQTDGVFQTQDEVNNAAVTNVATQPGDLKFVDQNGDGVIDLDDRVNLGNPLPDATMGLNISFDYKKFDFSAYAFASVGNDIVRNYERNQQLVNKPIWYLDRWTGPSSTNAAPRQTIGTSPNTLFSDFYVEDGSFIRLQNVQLGYTFSNDNEGSFFDQFRLYVSANNLFTLTEYRGYDPTAGTGAPIGGGIDQGIYPSASTFLLGINVKF</sequence>
<dbReference type="InterPro" id="IPR000531">
    <property type="entry name" value="Beta-barrel_TonB"/>
</dbReference>
<keyword evidence="15" id="KW-1185">Reference proteome</keyword>
<evidence type="ECO:0000256" key="5">
    <source>
        <dbReference type="ARBA" id="ARBA00022729"/>
    </source>
</evidence>
<dbReference type="SUPFAM" id="SSF56935">
    <property type="entry name" value="Porins"/>
    <property type="match status" value="1"/>
</dbReference>
<evidence type="ECO:0000256" key="4">
    <source>
        <dbReference type="ARBA" id="ARBA00022692"/>
    </source>
</evidence>
<evidence type="ECO:0000256" key="8">
    <source>
        <dbReference type="ARBA" id="ARBA00023170"/>
    </source>
</evidence>
<comment type="similarity">
    <text evidence="10 11">Belongs to the TonB-dependent receptor family.</text>
</comment>
<evidence type="ECO:0000256" key="1">
    <source>
        <dbReference type="ARBA" id="ARBA00004571"/>
    </source>
</evidence>
<evidence type="ECO:0000259" key="13">
    <source>
        <dbReference type="Pfam" id="PF07715"/>
    </source>
</evidence>
<dbReference type="AlphaFoldDB" id="A0A562YGS3"/>
<evidence type="ECO:0000259" key="12">
    <source>
        <dbReference type="Pfam" id="PF00593"/>
    </source>
</evidence>
<dbReference type="Pfam" id="PF13715">
    <property type="entry name" value="CarbopepD_reg_2"/>
    <property type="match status" value="1"/>
</dbReference>
<accession>A0A562YGS3</accession>
<evidence type="ECO:0000256" key="3">
    <source>
        <dbReference type="ARBA" id="ARBA00022452"/>
    </source>
</evidence>
<dbReference type="Gene3D" id="2.60.40.1120">
    <property type="entry name" value="Carboxypeptidase-like, regulatory domain"/>
    <property type="match status" value="1"/>
</dbReference>
<keyword evidence="2 10" id="KW-0813">Transport</keyword>
<dbReference type="PANTHER" id="PTHR30069">
    <property type="entry name" value="TONB-DEPENDENT OUTER MEMBRANE RECEPTOR"/>
    <property type="match status" value="1"/>
</dbReference>
<organism evidence="14 15">
    <name type="scientific">Seonamhaeicola sediminis</name>
    <dbReference type="NCBI Taxonomy" id="2528206"/>
    <lineage>
        <taxon>Bacteria</taxon>
        <taxon>Pseudomonadati</taxon>
        <taxon>Bacteroidota</taxon>
        <taxon>Flavobacteriia</taxon>
        <taxon>Flavobacteriales</taxon>
        <taxon>Flavobacteriaceae</taxon>
    </lineage>
</organism>
<keyword evidence="4 10" id="KW-0812">Transmembrane</keyword>
<evidence type="ECO:0000256" key="7">
    <source>
        <dbReference type="ARBA" id="ARBA00023136"/>
    </source>
</evidence>
<dbReference type="InterPro" id="IPR037066">
    <property type="entry name" value="Plug_dom_sf"/>
</dbReference>
<dbReference type="EMBL" id="SMZJ02000002">
    <property type="protein sequence ID" value="TWO34077.1"/>
    <property type="molecule type" value="Genomic_DNA"/>
</dbReference>
<gene>
    <name evidence="14" type="ORF">E1J38_004415</name>
</gene>
<keyword evidence="8 14" id="KW-0675">Receptor</keyword>
<dbReference type="GO" id="GO:0015344">
    <property type="term" value="F:siderophore uptake transmembrane transporter activity"/>
    <property type="evidence" value="ECO:0007669"/>
    <property type="project" value="TreeGrafter"/>
</dbReference>
<keyword evidence="6 11" id="KW-0798">TonB box</keyword>
<feature type="domain" description="TonB-dependent receptor-like beta-barrel" evidence="12">
    <location>
        <begin position="410"/>
        <end position="953"/>
    </location>
</feature>
<dbReference type="GO" id="GO:0009279">
    <property type="term" value="C:cell outer membrane"/>
    <property type="evidence" value="ECO:0007669"/>
    <property type="project" value="UniProtKB-SubCell"/>
</dbReference>
<comment type="subcellular location">
    <subcellularLocation>
        <location evidence="1 10">Cell outer membrane</location>
        <topology evidence="1 10">Multi-pass membrane protein</topology>
    </subcellularLocation>
</comment>
<dbReference type="InterPro" id="IPR023996">
    <property type="entry name" value="TonB-dep_OMP_SusC/RagA"/>
</dbReference>
<dbReference type="PROSITE" id="PS52016">
    <property type="entry name" value="TONB_DEPENDENT_REC_3"/>
    <property type="match status" value="1"/>
</dbReference>
<dbReference type="PANTHER" id="PTHR30069:SF29">
    <property type="entry name" value="HEMOGLOBIN AND HEMOGLOBIN-HAPTOGLOBIN-BINDING PROTEIN 1-RELATED"/>
    <property type="match status" value="1"/>
</dbReference>
<dbReference type="SUPFAM" id="SSF49464">
    <property type="entry name" value="Carboxypeptidase regulatory domain-like"/>
    <property type="match status" value="1"/>
</dbReference>
<evidence type="ECO:0000256" key="11">
    <source>
        <dbReference type="RuleBase" id="RU003357"/>
    </source>
</evidence>
<keyword evidence="5" id="KW-0732">Signal</keyword>
<comment type="caution">
    <text evidence="14">The sequence shown here is derived from an EMBL/GenBank/DDBJ whole genome shotgun (WGS) entry which is preliminary data.</text>
</comment>
<dbReference type="NCBIfam" id="TIGR04056">
    <property type="entry name" value="OMP_RagA_SusC"/>
    <property type="match status" value="1"/>
</dbReference>
<dbReference type="GO" id="GO:0044718">
    <property type="term" value="P:siderophore transmembrane transport"/>
    <property type="evidence" value="ECO:0007669"/>
    <property type="project" value="TreeGrafter"/>
</dbReference>
<dbReference type="InterPro" id="IPR039426">
    <property type="entry name" value="TonB-dep_rcpt-like"/>
</dbReference>
<name>A0A562YGS3_9FLAO</name>
<dbReference type="Pfam" id="PF00593">
    <property type="entry name" value="TonB_dep_Rec_b-barrel"/>
    <property type="match status" value="1"/>
</dbReference>
<evidence type="ECO:0000256" key="9">
    <source>
        <dbReference type="ARBA" id="ARBA00023237"/>
    </source>
</evidence>
<dbReference type="FunFam" id="2.60.40.1120:FF:000003">
    <property type="entry name" value="Outer membrane protein Omp121"/>
    <property type="match status" value="1"/>
</dbReference>
<evidence type="ECO:0000256" key="10">
    <source>
        <dbReference type="PROSITE-ProRule" id="PRU01360"/>
    </source>
</evidence>
<dbReference type="InterPro" id="IPR036942">
    <property type="entry name" value="Beta-barrel_TonB_sf"/>
</dbReference>
<keyword evidence="7 10" id="KW-0472">Membrane</keyword>
<feature type="domain" description="TonB-dependent receptor plug" evidence="13">
    <location>
        <begin position="100"/>
        <end position="204"/>
    </location>
</feature>
<keyword evidence="9 10" id="KW-0998">Cell outer membrane</keyword>
<dbReference type="InterPro" id="IPR008969">
    <property type="entry name" value="CarboxyPept-like_regulatory"/>
</dbReference>
<dbReference type="InterPro" id="IPR012910">
    <property type="entry name" value="Plug_dom"/>
</dbReference>
<evidence type="ECO:0000256" key="6">
    <source>
        <dbReference type="ARBA" id="ARBA00023077"/>
    </source>
</evidence>